<protein>
    <submittedName>
        <fullName evidence="1">Uncharacterized protein</fullName>
    </submittedName>
</protein>
<accession>G9ELW3</accession>
<dbReference type="AlphaFoldDB" id="G9ELW3"/>
<evidence type="ECO:0000313" key="1">
    <source>
        <dbReference type="EMBL" id="EHL31563.1"/>
    </source>
</evidence>
<gene>
    <name evidence="1" type="ORF">LDG_6223</name>
</gene>
<evidence type="ECO:0000313" key="2">
    <source>
        <dbReference type="Proteomes" id="UP000002770"/>
    </source>
</evidence>
<dbReference type="RefSeq" id="WP_006870160.1">
    <property type="nucleotide sequence ID" value="NZ_JH413811.1"/>
</dbReference>
<dbReference type="STRING" id="658187.LDG_6223"/>
<dbReference type="Proteomes" id="UP000002770">
    <property type="component" value="Unassembled WGS sequence"/>
</dbReference>
<reference evidence="1 2" key="1">
    <citation type="journal article" date="2011" name="BMC Genomics">
        <title>Insight into cross-talk between intra-amoebal pathogens.</title>
        <authorList>
            <person name="Gimenez G."/>
            <person name="Bertelli C."/>
            <person name="Moliner C."/>
            <person name="Robert C."/>
            <person name="Raoult D."/>
            <person name="Fournier P.E."/>
            <person name="Greub G."/>
        </authorList>
    </citation>
    <scope>NUCLEOTIDE SEQUENCE [LARGE SCALE GENOMIC DNA]</scope>
    <source>
        <strain evidence="1 2">LLAP12</strain>
    </source>
</reference>
<organism evidence="1 2">
    <name type="scientific">Legionella drancourtii LLAP12</name>
    <dbReference type="NCBI Taxonomy" id="658187"/>
    <lineage>
        <taxon>Bacteria</taxon>
        <taxon>Pseudomonadati</taxon>
        <taxon>Pseudomonadota</taxon>
        <taxon>Gammaproteobacteria</taxon>
        <taxon>Legionellales</taxon>
        <taxon>Legionellaceae</taxon>
        <taxon>Legionella</taxon>
    </lineage>
</organism>
<dbReference type="InParanoid" id="G9ELW3"/>
<keyword evidence="2" id="KW-1185">Reference proteome</keyword>
<sequence length="68" mass="8532">MNCWDELDKLRKMRESLLDREIEILDEWQRTEREEEKIKLEEEYQNLPFTEVQEDIIRIINQCFNKNT</sequence>
<name>G9ELW3_9GAMM</name>
<dbReference type="HOGENOM" id="CLU_2788773_0_0_6"/>
<dbReference type="EMBL" id="JH413811">
    <property type="protein sequence ID" value="EHL31563.1"/>
    <property type="molecule type" value="Genomic_DNA"/>
</dbReference>
<proteinExistence type="predicted"/>